<evidence type="ECO:0000259" key="2">
    <source>
        <dbReference type="PROSITE" id="PS50112"/>
    </source>
</evidence>
<feature type="domain" description="PAC" evidence="3">
    <location>
        <begin position="459"/>
        <end position="512"/>
    </location>
</feature>
<evidence type="ECO:0000313" key="8">
    <source>
        <dbReference type="Proteomes" id="UP000247792"/>
    </source>
</evidence>
<keyword evidence="8" id="KW-1185">Reference proteome</keyword>
<dbReference type="PROSITE" id="PS50112">
    <property type="entry name" value="PAS"/>
    <property type="match status" value="2"/>
</dbReference>
<dbReference type="GO" id="GO:0016020">
    <property type="term" value="C:membrane"/>
    <property type="evidence" value="ECO:0007669"/>
    <property type="project" value="InterPro"/>
</dbReference>
<feature type="domain" description="EAL" evidence="4">
    <location>
        <begin position="686"/>
        <end position="940"/>
    </location>
</feature>
<dbReference type="GO" id="GO:0006355">
    <property type="term" value="P:regulation of DNA-templated transcription"/>
    <property type="evidence" value="ECO:0007669"/>
    <property type="project" value="InterPro"/>
</dbReference>
<evidence type="ECO:0000256" key="1">
    <source>
        <dbReference type="SAM" id="Phobius"/>
    </source>
</evidence>
<dbReference type="InterPro" id="IPR000160">
    <property type="entry name" value="GGDEF_dom"/>
</dbReference>
<accession>A0A318J7I8</accession>
<keyword evidence="1" id="KW-0812">Transmembrane</keyword>
<dbReference type="PANTHER" id="PTHR44757">
    <property type="entry name" value="DIGUANYLATE CYCLASE DGCP"/>
    <property type="match status" value="1"/>
</dbReference>
<dbReference type="InterPro" id="IPR000014">
    <property type="entry name" value="PAS"/>
</dbReference>
<dbReference type="SUPFAM" id="SSF141868">
    <property type="entry name" value="EAL domain-like"/>
    <property type="match status" value="1"/>
</dbReference>
<dbReference type="PROSITE" id="PS50885">
    <property type="entry name" value="HAMP"/>
    <property type="match status" value="1"/>
</dbReference>
<dbReference type="SMART" id="SM00267">
    <property type="entry name" value="GGDEF"/>
    <property type="match status" value="1"/>
</dbReference>
<dbReference type="InterPro" id="IPR029787">
    <property type="entry name" value="Nucleotide_cyclase"/>
</dbReference>
<feature type="domain" description="PAS" evidence="2">
    <location>
        <begin position="383"/>
        <end position="456"/>
    </location>
</feature>
<dbReference type="Pfam" id="PF00989">
    <property type="entry name" value="PAS"/>
    <property type="match status" value="2"/>
</dbReference>
<dbReference type="CDD" id="cd06225">
    <property type="entry name" value="HAMP"/>
    <property type="match status" value="1"/>
</dbReference>
<name>A0A318J7I8_9BURK</name>
<dbReference type="Gene3D" id="3.20.20.450">
    <property type="entry name" value="EAL domain"/>
    <property type="match status" value="1"/>
</dbReference>
<dbReference type="Gene3D" id="6.10.340.10">
    <property type="match status" value="1"/>
</dbReference>
<dbReference type="InterPro" id="IPR001633">
    <property type="entry name" value="EAL_dom"/>
</dbReference>
<dbReference type="InterPro" id="IPR043128">
    <property type="entry name" value="Rev_trsase/Diguanyl_cyclase"/>
</dbReference>
<dbReference type="Pfam" id="PF16448">
    <property type="entry name" value="LapD_MoxY_N"/>
    <property type="match status" value="1"/>
</dbReference>
<feature type="transmembrane region" description="Helical" evidence="1">
    <location>
        <begin position="35"/>
        <end position="53"/>
    </location>
</feature>
<dbReference type="InterPro" id="IPR052155">
    <property type="entry name" value="Biofilm_reg_signaling"/>
</dbReference>
<protein>
    <submittedName>
        <fullName evidence="7">PAS domain S-box-containing protein/diguanylate cyclase (GGDEF)-like protein</fullName>
    </submittedName>
</protein>
<keyword evidence="1" id="KW-0472">Membrane</keyword>
<dbReference type="InterPro" id="IPR035919">
    <property type="entry name" value="EAL_sf"/>
</dbReference>
<dbReference type="SUPFAM" id="SSF55073">
    <property type="entry name" value="Nucleotide cyclase"/>
    <property type="match status" value="1"/>
</dbReference>
<proteinExistence type="predicted"/>
<organism evidence="7 8">
    <name type="scientific">Undibacterium pigrum</name>
    <dbReference type="NCBI Taxonomy" id="401470"/>
    <lineage>
        <taxon>Bacteria</taxon>
        <taxon>Pseudomonadati</taxon>
        <taxon>Pseudomonadota</taxon>
        <taxon>Betaproteobacteria</taxon>
        <taxon>Burkholderiales</taxon>
        <taxon>Oxalobacteraceae</taxon>
        <taxon>Undibacterium</taxon>
    </lineage>
</organism>
<dbReference type="PROSITE" id="PS50883">
    <property type="entry name" value="EAL"/>
    <property type="match status" value="1"/>
</dbReference>
<dbReference type="Pfam" id="PF00563">
    <property type="entry name" value="EAL"/>
    <property type="match status" value="1"/>
</dbReference>
<feature type="domain" description="PAS" evidence="2">
    <location>
        <begin position="270"/>
        <end position="335"/>
    </location>
</feature>
<dbReference type="NCBIfam" id="TIGR00254">
    <property type="entry name" value="GGDEF"/>
    <property type="match status" value="1"/>
</dbReference>
<dbReference type="SMART" id="SM00304">
    <property type="entry name" value="HAMP"/>
    <property type="match status" value="1"/>
</dbReference>
<sequence length="956" mass="107140">MWEPHCFTSLKFVEFVQTPRDFLQRWQQRGVYTRLFIPIFVIIAIVGGLRYYLMINAEVSDARQRLSSELRHTAHYLIPALSSLSAQGNTSAIHKLLLQEVEASPALSRISWQYSRQQIQAEDASMPVTAVPAWFIKLLSWQAENSAREVRLQDGSIAVLQMETSIAGENLHIWQKVMGQAKISLLVIFTIYFLLGLLLRSNARSLHKLAEATNKFKTGQHAVRMAVTGTAEARALAQTFNSMADEVQALLLTLQRSQRANSEQLHFTWQLLHALPIPIFFQDQHGICQRINRAWEELFGLRAADVVGRPMPVLALHASTRPPLESGQDKLVMEMQIQAAGKILDVIYYQASFTNVDGIAIGSIGALIDISERNQAQATLAAENVRVETTLASIGDAVISTDVHGHILMLNKAAQQICGWSRKEAQSHALAEVFSLTDNQQRNTLQEFLQQICQSTDILQANNQVLSARAGQRFEVDYTAAPIRQKNGKVMGCVLVFRDVSEKHQLMQQLRWQAGHDVLTGLENRAALSERFSTAIQTARSNKNWLAVCLLDLDHFQAINESHGQEFANKLLQQVARRLESSAGSEHHVARLGGDEFVVLLQNQQDVAGVELNLALLLAELAQSYQIEQQSISLSASIGVAIYPRDDINADTLLRCADQAMYQAKLNGRNQFHLFDAEQDQQLRTHHNQRARIRQALQQGEMRLYFQPKVNMRQGRITGMEALLRWQHPEQGIVGPLHFLPLIEHTDLIIDVGDWVLQQAMEQLRAWTGLHADWVISVNIAARHFQCKDFVERLRTILAAYPDIAPERLEIEILESAAIQDIQHVRDVMLACQQIGVSFALDDFGTGYSSLSYLKRLPADTLKIDQSFVRDMLEDKDDLAVISAVIGLARAFNRVVIAEGVETPEHGAALLRLGCELAQGYGIARPMPAGQVEAWADSYVAPQIWGHGKDLEWEGA</sequence>
<dbReference type="PROSITE" id="PS50113">
    <property type="entry name" value="PAC"/>
    <property type="match status" value="1"/>
</dbReference>
<evidence type="ECO:0000259" key="3">
    <source>
        <dbReference type="PROSITE" id="PS50113"/>
    </source>
</evidence>
<evidence type="ECO:0000313" key="7">
    <source>
        <dbReference type="EMBL" id="PXX45059.1"/>
    </source>
</evidence>
<feature type="transmembrane region" description="Helical" evidence="1">
    <location>
        <begin position="183"/>
        <end position="199"/>
    </location>
</feature>
<dbReference type="Pfam" id="PF00990">
    <property type="entry name" value="GGDEF"/>
    <property type="match status" value="1"/>
</dbReference>
<dbReference type="Pfam" id="PF00672">
    <property type="entry name" value="HAMP"/>
    <property type="match status" value="1"/>
</dbReference>
<dbReference type="EMBL" id="QJKB01000002">
    <property type="protein sequence ID" value="PXX45059.1"/>
    <property type="molecule type" value="Genomic_DNA"/>
</dbReference>
<dbReference type="Proteomes" id="UP000247792">
    <property type="component" value="Unassembled WGS sequence"/>
</dbReference>
<evidence type="ECO:0000259" key="5">
    <source>
        <dbReference type="PROSITE" id="PS50885"/>
    </source>
</evidence>
<dbReference type="InterPro" id="IPR035965">
    <property type="entry name" value="PAS-like_dom_sf"/>
</dbReference>
<dbReference type="SMART" id="SM00052">
    <property type="entry name" value="EAL"/>
    <property type="match status" value="1"/>
</dbReference>
<comment type="caution">
    <text evidence="7">The sequence shown here is derived from an EMBL/GenBank/DDBJ whole genome shotgun (WGS) entry which is preliminary data.</text>
</comment>
<feature type="domain" description="HAMP" evidence="5">
    <location>
        <begin position="200"/>
        <end position="252"/>
    </location>
</feature>
<dbReference type="InterPro" id="IPR013767">
    <property type="entry name" value="PAS_fold"/>
</dbReference>
<dbReference type="SMART" id="SM00091">
    <property type="entry name" value="PAS"/>
    <property type="match status" value="2"/>
</dbReference>
<dbReference type="Gene3D" id="3.30.450.20">
    <property type="entry name" value="PAS domain"/>
    <property type="match status" value="2"/>
</dbReference>
<dbReference type="PROSITE" id="PS50887">
    <property type="entry name" value="GGDEF"/>
    <property type="match status" value="1"/>
</dbReference>
<dbReference type="InterPro" id="IPR003660">
    <property type="entry name" value="HAMP_dom"/>
</dbReference>
<keyword evidence="1" id="KW-1133">Transmembrane helix</keyword>
<dbReference type="CDD" id="cd01949">
    <property type="entry name" value="GGDEF"/>
    <property type="match status" value="1"/>
</dbReference>
<dbReference type="CDD" id="cd00130">
    <property type="entry name" value="PAS"/>
    <property type="match status" value="1"/>
</dbReference>
<dbReference type="AlphaFoldDB" id="A0A318J7I8"/>
<dbReference type="SUPFAM" id="SSF55785">
    <property type="entry name" value="PYP-like sensor domain (PAS domain)"/>
    <property type="match status" value="2"/>
</dbReference>
<dbReference type="CDD" id="cd01948">
    <property type="entry name" value="EAL"/>
    <property type="match status" value="1"/>
</dbReference>
<dbReference type="NCBIfam" id="TIGR00229">
    <property type="entry name" value="sensory_box"/>
    <property type="match status" value="2"/>
</dbReference>
<dbReference type="GO" id="GO:0007165">
    <property type="term" value="P:signal transduction"/>
    <property type="evidence" value="ECO:0007669"/>
    <property type="project" value="InterPro"/>
</dbReference>
<dbReference type="Gene3D" id="3.30.70.270">
    <property type="match status" value="1"/>
</dbReference>
<feature type="domain" description="GGDEF" evidence="6">
    <location>
        <begin position="544"/>
        <end position="677"/>
    </location>
</feature>
<evidence type="ECO:0000259" key="6">
    <source>
        <dbReference type="PROSITE" id="PS50887"/>
    </source>
</evidence>
<dbReference type="InterPro" id="IPR000700">
    <property type="entry name" value="PAS-assoc_C"/>
</dbReference>
<evidence type="ECO:0000259" key="4">
    <source>
        <dbReference type="PROSITE" id="PS50883"/>
    </source>
</evidence>
<gene>
    <name evidence="7" type="ORF">DFR42_102271</name>
</gene>
<dbReference type="InterPro" id="IPR032244">
    <property type="entry name" value="LapD_MoxY_N"/>
</dbReference>
<reference evidence="7 8" key="1">
    <citation type="submission" date="2018-05" db="EMBL/GenBank/DDBJ databases">
        <title>Genomic Encyclopedia of Type Strains, Phase IV (KMG-IV): sequencing the most valuable type-strain genomes for metagenomic binning, comparative biology and taxonomic classification.</title>
        <authorList>
            <person name="Goeker M."/>
        </authorList>
    </citation>
    <scope>NUCLEOTIDE SEQUENCE [LARGE SCALE GENOMIC DNA]</scope>
    <source>
        <strain evidence="7 8">DSM 19792</strain>
    </source>
</reference>
<dbReference type="PANTHER" id="PTHR44757:SF4">
    <property type="entry name" value="DIGUANYLATE CYCLASE DGCE-RELATED"/>
    <property type="match status" value="1"/>
</dbReference>